<dbReference type="Gene3D" id="1.20.1290.10">
    <property type="entry name" value="AhpD-like"/>
    <property type="match status" value="1"/>
</dbReference>
<dbReference type="Proteomes" id="UP000588491">
    <property type="component" value="Unassembled WGS sequence"/>
</dbReference>
<protein>
    <submittedName>
        <fullName evidence="1">Carboxymuconolactone decarboxylase family protein</fullName>
    </submittedName>
</protein>
<organism evidence="1 2">
    <name type="scientific">Niallia alba</name>
    <dbReference type="NCBI Taxonomy" id="2729105"/>
    <lineage>
        <taxon>Bacteria</taxon>
        <taxon>Bacillati</taxon>
        <taxon>Bacillota</taxon>
        <taxon>Bacilli</taxon>
        <taxon>Bacillales</taxon>
        <taxon>Bacillaceae</taxon>
        <taxon>Niallia</taxon>
    </lineage>
</organism>
<dbReference type="RefSeq" id="WP_016205525.1">
    <property type="nucleotide sequence ID" value="NZ_JABBPK010000001.1"/>
</dbReference>
<reference evidence="1 2" key="1">
    <citation type="submission" date="2020-04" db="EMBL/GenBank/DDBJ databases">
        <title>Bacillus sp. UniB3 isolated from commercial digestive syrup.</title>
        <authorList>
            <person name="Thorat V."/>
            <person name="Kirdat K."/>
            <person name="Tiwarekar B."/>
            <person name="Yadav A."/>
        </authorList>
    </citation>
    <scope>NUCLEOTIDE SEQUENCE [LARGE SCALE GENOMIC DNA]</scope>
    <source>
        <strain evidence="1 2">UniB3</strain>
    </source>
</reference>
<sequence length="74" mass="7892">MLSLNPQLNSIFDTFFNEAVEGGTLPEREKVVAILTSATLLNDQGALKNAVLMAKQLGFNSEEIGQITAIAVNA</sequence>
<dbReference type="AlphaFoldDB" id="A0A7Y0PMM6"/>
<dbReference type="SUPFAM" id="SSF69118">
    <property type="entry name" value="AhpD-like"/>
    <property type="match status" value="1"/>
</dbReference>
<dbReference type="EMBL" id="JABBPK010000001">
    <property type="protein sequence ID" value="NMO76594.1"/>
    <property type="molecule type" value="Genomic_DNA"/>
</dbReference>
<gene>
    <name evidence="1" type="ORF">HHU08_06260</name>
</gene>
<evidence type="ECO:0000313" key="2">
    <source>
        <dbReference type="Proteomes" id="UP000588491"/>
    </source>
</evidence>
<evidence type="ECO:0000313" key="1">
    <source>
        <dbReference type="EMBL" id="NMO76594.1"/>
    </source>
</evidence>
<name>A0A7Y0PMM6_9BACI</name>
<proteinExistence type="predicted"/>
<accession>A0A7Y0PMM6</accession>
<comment type="caution">
    <text evidence="1">The sequence shown here is derived from an EMBL/GenBank/DDBJ whole genome shotgun (WGS) entry which is preliminary data.</text>
</comment>
<keyword evidence="2" id="KW-1185">Reference proteome</keyword>
<dbReference type="InterPro" id="IPR029032">
    <property type="entry name" value="AhpD-like"/>
</dbReference>